<gene>
    <name evidence="2" type="ORF">WR25_12429</name>
</gene>
<keyword evidence="1" id="KW-0472">Membrane</keyword>
<keyword evidence="1" id="KW-0812">Transmembrane</keyword>
<dbReference type="InterPro" id="IPR036259">
    <property type="entry name" value="MFS_trans_sf"/>
</dbReference>
<dbReference type="EMBL" id="LIAE01006592">
    <property type="protein sequence ID" value="PAV87267.1"/>
    <property type="molecule type" value="Genomic_DNA"/>
</dbReference>
<keyword evidence="3" id="KW-1185">Reference proteome</keyword>
<proteinExistence type="predicted"/>
<evidence type="ECO:0000313" key="2">
    <source>
        <dbReference type="EMBL" id="PAV87267.1"/>
    </source>
</evidence>
<dbReference type="SUPFAM" id="SSF103473">
    <property type="entry name" value="MFS general substrate transporter"/>
    <property type="match status" value="1"/>
</dbReference>
<evidence type="ECO:0000256" key="1">
    <source>
        <dbReference type="SAM" id="Phobius"/>
    </source>
</evidence>
<feature type="transmembrane region" description="Helical" evidence="1">
    <location>
        <begin position="95"/>
        <end position="118"/>
    </location>
</feature>
<feature type="transmembrane region" description="Helical" evidence="1">
    <location>
        <begin position="138"/>
        <end position="159"/>
    </location>
</feature>
<evidence type="ECO:0000313" key="3">
    <source>
        <dbReference type="Proteomes" id="UP000218231"/>
    </source>
</evidence>
<name>A0A2A2LMN8_9BILA</name>
<feature type="transmembrane region" description="Helical" evidence="1">
    <location>
        <begin position="21"/>
        <end position="45"/>
    </location>
</feature>
<feature type="transmembrane region" description="Helical" evidence="1">
    <location>
        <begin position="65"/>
        <end position="83"/>
    </location>
</feature>
<dbReference type="AlphaFoldDB" id="A0A2A2LMN8"/>
<comment type="caution">
    <text evidence="2">The sequence shown here is derived from an EMBL/GenBank/DDBJ whole genome shotgun (WGS) entry which is preliminary data.</text>
</comment>
<accession>A0A2A2LMN8</accession>
<organism evidence="2 3">
    <name type="scientific">Diploscapter pachys</name>
    <dbReference type="NCBI Taxonomy" id="2018661"/>
    <lineage>
        <taxon>Eukaryota</taxon>
        <taxon>Metazoa</taxon>
        <taxon>Ecdysozoa</taxon>
        <taxon>Nematoda</taxon>
        <taxon>Chromadorea</taxon>
        <taxon>Rhabditida</taxon>
        <taxon>Rhabditina</taxon>
        <taxon>Rhabditomorpha</taxon>
        <taxon>Rhabditoidea</taxon>
        <taxon>Rhabditidae</taxon>
        <taxon>Diploscapter</taxon>
    </lineage>
</organism>
<keyword evidence="1" id="KW-1133">Transmembrane helix</keyword>
<dbReference type="Proteomes" id="UP000218231">
    <property type="component" value="Unassembled WGS sequence"/>
</dbReference>
<reference evidence="2 3" key="1">
    <citation type="journal article" date="2017" name="Curr. Biol.">
        <title>Genome architecture and evolution of a unichromosomal asexual nematode.</title>
        <authorList>
            <person name="Fradin H."/>
            <person name="Zegar C."/>
            <person name="Gutwein M."/>
            <person name="Lucas J."/>
            <person name="Kovtun M."/>
            <person name="Corcoran D."/>
            <person name="Baugh L.R."/>
            <person name="Kiontke K."/>
            <person name="Gunsalus K."/>
            <person name="Fitch D.H."/>
            <person name="Piano F."/>
        </authorList>
    </citation>
    <scope>NUCLEOTIDE SEQUENCE [LARGE SCALE GENOMIC DNA]</scope>
    <source>
        <strain evidence="2">PF1309</strain>
    </source>
</reference>
<protein>
    <submittedName>
        <fullName evidence="2">Uncharacterized protein</fullName>
    </submittedName>
</protein>
<sequence length="195" mass="22828">MITSYIKERFRRFSKRTREKFAEDTMNILNQINFLIHYILLKLSLTLFFYPNPGTRFYADRFGRIFWAYIITFLYSILMIVSLKSKSLMLYMVTMTIYVFLKCFMVCYVLFNFFMVLFEEYNGSLTNLLSSTVGVSSISASVTVVTIITLFFFMTIRMANRIILSGYSMILKANQEKEQIAENGEGNQGMAVRLI</sequence>